<dbReference type="Proteomes" id="UP001596395">
    <property type="component" value="Unassembled WGS sequence"/>
</dbReference>
<organism evidence="2 3">
    <name type="scientific">Halorubellus litoreus</name>
    <dbReference type="NCBI Taxonomy" id="755308"/>
    <lineage>
        <taxon>Archaea</taxon>
        <taxon>Methanobacteriati</taxon>
        <taxon>Methanobacteriota</taxon>
        <taxon>Stenosarchaea group</taxon>
        <taxon>Halobacteria</taxon>
        <taxon>Halobacteriales</taxon>
        <taxon>Halorubellaceae</taxon>
        <taxon>Halorubellus</taxon>
    </lineage>
</organism>
<protein>
    <submittedName>
        <fullName evidence="2">Uncharacterized protein</fullName>
    </submittedName>
</protein>
<reference evidence="2 3" key="1">
    <citation type="journal article" date="2019" name="Int. J. Syst. Evol. Microbiol.">
        <title>The Global Catalogue of Microorganisms (GCM) 10K type strain sequencing project: providing services to taxonomists for standard genome sequencing and annotation.</title>
        <authorList>
            <consortium name="The Broad Institute Genomics Platform"/>
            <consortium name="The Broad Institute Genome Sequencing Center for Infectious Disease"/>
            <person name="Wu L."/>
            <person name="Ma J."/>
        </authorList>
    </citation>
    <scope>NUCLEOTIDE SEQUENCE [LARGE SCALE GENOMIC DNA]</scope>
    <source>
        <strain evidence="2 3">GX26</strain>
    </source>
</reference>
<evidence type="ECO:0000313" key="2">
    <source>
        <dbReference type="EMBL" id="MFC6953552.1"/>
    </source>
</evidence>
<accession>A0ABD5VK40</accession>
<comment type="caution">
    <text evidence="2">The sequence shown here is derived from an EMBL/GenBank/DDBJ whole genome shotgun (WGS) entry which is preliminary data.</text>
</comment>
<keyword evidence="3" id="KW-1185">Reference proteome</keyword>
<name>A0ABD5VK40_9EURY</name>
<dbReference type="EMBL" id="JBHSXN010000002">
    <property type="protein sequence ID" value="MFC6953552.1"/>
    <property type="molecule type" value="Genomic_DNA"/>
</dbReference>
<dbReference type="RefSeq" id="WP_336350510.1">
    <property type="nucleotide sequence ID" value="NZ_JAZAQL010000002.1"/>
</dbReference>
<dbReference type="AlphaFoldDB" id="A0ABD5VK40"/>
<evidence type="ECO:0000256" key="1">
    <source>
        <dbReference type="SAM" id="MobiDB-lite"/>
    </source>
</evidence>
<proteinExistence type="predicted"/>
<gene>
    <name evidence="2" type="ORF">ACFQGB_11825</name>
</gene>
<feature type="region of interest" description="Disordered" evidence="1">
    <location>
        <begin position="27"/>
        <end position="54"/>
    </location>
</feature>
<dbReference type="PROSITE" id="PS51257">
    <property type="entry name" value="PROKAR_LIPOPROTEIN"/>
    <property type="match status" value="1"/>
</dbReference>
<feature type="compositionally biased region" description="Low complexity" evidence="1">
    <location>
        <begin position="42"/>
        <end position="54"/>
    </location>
</feature>
<sequence>MREDSTRRRFVATLGVVGAGTIAGCLGTGDGESTTTEDDGMDGMTTTEGDGMDGMTTTEDDDMGMEPMDPDAAERVAVDRFSDDAGTLLKRSANPDLPGPDEPVDFDQKPFWHQGLGPDGETVQYYHFDVHPLAPAPIYVLFREGEDEPVADQLNVVGVKPGDDGYNDFWQVHRVTVPEDYAANAITSVDAIDAGDYPVEATSTLVNCPVVPEGSTAEKHVGDGDTGLTRGWYDGKVLSYFTFTEAPLEVANEIVPLSPIYVTFNTNPGEDGGGPQSGFVTEDGSPQNHNVVASLPGDDDYSPFWLVNVYDNADFESVSDLASAKDAELLAQGTANVNCPLVTVE</sequence>
<evidence type="ECO:0000313" key="3">
    <source>
        <dbReference type="Proteomes" id="UP001596395"/>
    </source>
</evidence>